<sequence>MSGFLAVCGLPGAGKSSLAESLRLALSATGAACQVVAPLQANSELVRRISRLPSPTDMAWPERERWMSDYFTLRLLEATELEIVPGLRERRWVITDRWLPDQIVNQAFFGVEPVTRQPAVGRLPQPVLTMVLDVPVETALRRNENRSRAAGPFALSRDFLEHAREAYRKMAAADTTMLLLDAGVPVHRNVELILRHLEMS</sequence>
<dbReference type="SUPFAM" id="SSF52540">
    <property type="entry name" value="P-loop containing nucleoside triphosphate hydrolases"/>
    <property type="match status" value="1"/>
</dbReference>
<dbReference type="RefSeq" id="WP_046086678.1">
    <property type="nucleotide sequence ID" value="NZ_LAKD02000024.1"/>
</dbReference>
<gene>
    <name evidence="2" type="ORF">VT50_0209995</name>
</gene>
<proteinExistence type="predicted"/>
<organism evidence="2 3">
    <name type="scientific">Streptomyces antioxidans</name>
    <dbReference type="NCBI Taxonomy" id="1507734"/>
    <lineage>
        <taxon>Bacteria</taxon>
        <taxon>Bacillati</taxon>
        <taxon>Actinomycetota</taxon>
        <taxon>Actinomycetes</taxon>
        <taxon>Kitasatosporales</taxon>
        <taxon>Streptomycetaceae</taxon>
        <taxon>Streptomyces</taxon>
    </lineage>
</organism>
<feature type="domain" description="Thymidylate kinase-like" evidence="1">
    <location>
        <begin position="9"/>
        <end position="191"/>
    </location>
</feature>
<reference evidence="2" key="1">
    <citation type="submission" date="2016-12" db="EMBL/GenBank/DDBJ databases">
        <title>Genome sequence of Streptomyces antioxidans MUSC 164.</title>
        <authorList>
            <person name="Lee L.-H."/>
            <person name="Ser H.-L."/>
        </authorList>
    </citation>
    <scope>NUCLEOTIDE SEQUENCE [LARGE SCALE GENOMIC DNA]</scope>
    <source>
        <strain evidence="2">MUSC 164</strain>
    </source>
</reference>
<dbReference type="OrthoDB" id="9774907at2"/>
<dbReference type="Proteomes" id="UP000033615">
    <property type="component" value="Unassembled WGS sequence"/>
</dbReference>
<protein>
    <recommendedName>
        <fullName evidence="1">Thymidylate kinase-like domain-containing protein</fullName>
    </recommendedName>
</protein>
<evidence type="ECO:0000259" key="1">
    <source>
        <dbReference type="Pfam" id="PF02223"/>
    </source>
</evidence>
<dbReference type="InterPro" id="IPR039430">
    <property type="entry name" value="Thymidylate_kin-like_dom"/>
</dbReference>
<dbReference type="Gene3D" id="3.40.50.300">
    <property type="entry name" value="P-loop containing nucleotide triphosphate hydrolases"/>
    <property type="match status" value="1"/>
</dbReference>
<keyword evidence="3" id="KW-1185">Reference proteome</keyword>
<evidence type="ECO:0000313" key="2">
    <source>
        <dbReference type="EMBL" id="OPF81393.1"/>
    </source>
</evidence>
<dbReference type="Pfam" id="PF02223">
    <property type="entry name" value="Thymidylate_kin"/>
    <property type="match status" value="1"/>
</dbReference>
<dbReference type="AlphaFoldDB" id="A0A1V4D888"/>
<comment type="caution">
    <text evidence="2">The sequence shown here is derived from an EMBL/GenBank/DDBJ whole genome shotgun (WGS) entry which is preliminary data.</text>
</comment>
<accession>A0A1V4D888</accession>
<dbReference type="EMBL" id="LAKD02000024">
    <property type="protein sequence ID" value="OPF81393.1"/>
    <property type="molecule type" value="Genomic_DNA"/>
</dbReference>
<name>A0A1V4D888_9ACTN</name>
<evidence type="ECO:0000313" key="3">
    <source>
        <dbReference type="Proteomes" id="UP000033615"/>
    </source>
</evidence>
<dbReference type="InterPro" id="IPR027417">
    <property type="entry name" value="P-loop_NTPase"/>
</dbReference>